<dbReference type="PANTHER" id="PTHR35896">
    <property type="entry name" value="IG-LIKE DOMAIN-CONTAINING PROTEIN"/>
    <property type="match status" value="1"/>
</dbReference>
<feature type="non-terminal residue" evidence="2">
    <location>
        <position position="1"/>
    </location>
</feature>
<dbReference type="GeneID" id="85437519"/>
<dbReference type="AlphaFoldDB" id="A0AAD8PJK0"/>
<evidence type="ECO:0000313" key="2">
    <source>
        <dbReference type="EMBL" id="KAK1565913.1"/>
    </source>
</evidence>
<keyword evidence="3" id="KW-1185">Reference proteome</keyword>
<feature type="non-terminal residue" evidence="2">
    <location>
        <position position="165"/>
    </location>
</feature>
<keyword evidence="1" id="KW-0472">Membrane</keyword>
<accession>A0AAD8PJK0</accession>
<proteinExistence type="predicted"/>
<comment type="caution">
    <text evidence="2">The sequence shown here is derived from an EMBL/GenBank/DDBJ whole genome shotgun (WGS) entry which is preliminary data.</text>
</comment>
<organism evidence="2 3">
    <name type="scientific">Colletotrichum navitas</name>
    <dbReference type="NCBI Taxonomy" id="681940"/>
    <lineage>
        <taxon>Eukaryota</taxon>
        <taxon>Fungi</taxon>
        <taxon>Dikarya</taxon>
        <taxon>Ascomycota</taxon>
        <taxon>Pezizomycotina</taxon>
        <taxon>Sordariomycetes</taxon>
        <taxon>Hypocreomycetidae</taxon>
        <taxon>Glomerellales</taxon>
        <taxon>Glomerellaceae</taxon>
        <taxon>Colletotrichum</taxon>
        <taxon>Colletotrichum graminicola species complex</taxon>
    </lineage>
</organism>
<protein>
    <submittedName>
        <fullName evidence="2">Uncharacterized protein</fullName>
    </submittedName>
</protein>
<keyword evidence="1" id="KW-0812">Transmembrane</keyword>
<gene>
    <name evidence="2" type="ORF">LY79DRAFT_483822</name>
</gene>
<dbReference type="RefSeq" id="XP_060407164.1">
    <property type="nucleotide sequence ID" value="XM_060553279.1"/>
</dbReference>
<evidence type="ECO:0000256" key="1">
    <source>
        <dbReference type="SAM" id="Phobius"/>
    </source>
</evidence>
<reference evidence="2" key="1">
    <citation type="submission" date="2021-06" db="EMBL/GenBank/DDBJ databases">
        <title>Comparative genomics, transcriptomics and evolutionary studies reveal genomic signatures of adaptation to plant cell wall in hemibiotrophic fungi.</title>
        <authorList>
            <consortium name="DOE Joint Genome Institute"/>
            <person name="Baroncelli R."/>
            <person name="Diaz J.F."/>
            <person name="Benocci T."/>
            <person name="Peng M."/>
            <person name="Battaglia E."/>
            <person name="Haridas S."/>
            <person name="Andreopoulos W."/>
            <person name="Labutti K."/>
            <person name="Pangilinan J."/>
            <person name="Floch G.L."/>
            <person name="Makela M.R."/>
            <person name="Henrissat B."/>
            <person name="Grigoriev I.V."/>
            <person name="Crouch J.A."/>
            <person name="De Vries R.P."/>
            <person name="Sukno S.A."/>
            <person name="Thon M.R."/>
        </authorList>
    </citation>
    <scope>NUCLEOTIDE SEQUENCE</scope>
    <source>
        <strain evidence="2">CBS 125086</strain>
    </source>
</reference>
<dbReference type="Proteomes" id="UP001230504">
    <property type="component" value="Unassembled WGS sequence"/>
</dbReference>
<dbReference type="PANTHER" id="PTHR35896:SF3">
    <property type="entry name" value="MAJOR FACILITATOR SUPERFAMILY TRANSPORTER"/>
    <property type="match status" value="1"/>
</dbReference>
<dbReference type="InterPro" id="IPR053008">
    <property type="entry name" value="Phomopsin_biosynth_assoc"/>
</dbReference>
<evidence type="ECO:0000313" key="3">
    <source>
        <dbReference type="Proteomes" id="UP001230504"/>
    </source>
</evidence>
<dbReference type="EMBL" id="JAHLJV010000178">
    <property type="protein sequence ID" value="KAK1565913.1"/>
    <property type="molecule type" value="Genomic_DNA"/>
</dbReference>
<sequence length="165" mass="19198">LIVVLSSIVALFAVATAGLFLVYAPLFAGHKYDFSGYVCSPFEASPSEARARGCEFDNFTMQWYPKERYERRETMELHDRFMAMGWPRSLDKAQQHIIEDLERAPMKIYITSKEHIWHCGYSLLQVHLWFTMGFDPPTTYGHTEHCVNTMLDLIERYPPPDLNEV</sequence>
<feature type="transmembrane region" description="Helical" evidence="1">
    <location>
        <begin position="6"/>
        <end position="28"/>
    </location>
</feature>
<name>A0AAD8PJK0_9PEZI</name>
<keyword evidence="1" id="KW-1133">Transmembrane helix</keyword>